<accession>A0A3Q8CBU2</accession>
<evidence type="ECO:0000313" key="2">
    <source>
        <dbReference type="EMBL" id="AUJ32047.1"/>
    </source>
</evidence>
<keyword evidence="1" id="KW-0812">Transmembrane</keyword>
<organism evidence="2 3">
    <name type="scientific">Liquorilactobacillus nagelii</name>
    <dbReference type="NCBI Taxonomy" id="82688"/>
    <lineage>
        <taxon>Bacteria</taxon>
        <taxon>Bacillati</taxon>
        <taxon>Bacillota</taxon>
        <taxon>Bacilli</taxon>
        <taxon>Lactobacillales</taxon>
        <taxon>Lactobacillaceae</taxon>
        <taxon>Liquorilactobacillus</taxon>
    </lineage>
</organism>
<proteinExistence type="predicted"/>
<dbReference type="EMBL" id="CP018180">
    <property type="protein sequence ID" value="AUJ32047.1"/>
    <property type="molecule type" value="Genomic_DNA"/>
</dbReference>
<reference evidence="2 3" key="1">
    <citation type="submission" date="2016-11" db="EMBL/GenBank/DDBJ databases">
        <title>Interaction between Lactobacillus species and yeast in water kefir.</title>
        <authorList>
            <person name="Behr J."/>
            <person name="Xu D."/>
            <person name="Vogel R.F."/>
        </authorList>
    </citation>
    <scope>NUCLEOTIDE SEQUENCE [LARGE SCALE GENOMIC DNA]</scope>
    <source>
        <strain evidence="2 3">TMW 1.1827</strain>
    </source>
</reference>
<dbReference type="RefSeq" id="WP_148126661.1">
    <property type="nucleotide sequence ID" value="NZ_CP018180.1"/>
</dbReference>
<feature type="transmembrane region" description="Helical" evidence="1">
    <location>
        <begin position="7"/>
        <end position="26"/>
    </location>
</feature>
<evidence type="ECO:0008006" key="4">
    <source>
        <dbReference type="Google" id="ProtNLM"/>
    </source>
</evidence>
<gene>
    <name evidence="2" type="ORF">BSQ50_05435</name>
</gene>
<protein>
    <recommendedName>
        <fullName evidence="4">Alkaline shock response membrane anchor protein AmaP</fullName>
    </recommendedName>
</protein>
<dbReference type="Proteomes" id="UP000324497">
    <property type="component" value="Chromosome"/>
</dbReference>
<dbReference type="AlphaFoldDB" id="A0A3Q8CBU2"/>
<sequence length="183" mass="20474">MKGFTKTLLIIIGILLILTGGFFLILEFNVLPFADWLRSVFSINAVAAQYTMIFLNGFTVFIGLIITLIGIFKRRRLSEVKFQRQLGEVSLPVAAVEKDLQYRLVDGAAVDQPKVSLKVFSKQAKADVKIQAVAAQEENYQQIGDQILSITKKYLHDSLGFEIGKQQIEVQPITERSGKARVV</sequence>
<keyword evidence="3" id="KW-1185">Reference proteome</keyword>
<feature type="transmembrane region" description="Helical" evidence="1">
    <location>
        <begin position="46"/>
        <end position="72"/>
    </location>
</feature>
<keyword evidence="1" id="KW-1133">Transmembrane helix</keyword>
<dbReference type="KEGG" id="lng:BSQ50_05435"/>
<evidence type="ECO:0000313" key="3">
    <source>
        <dbReference type="Proteomes" id="UP000324497"/>
    </source>
</evidence>
<dbReference type="NCBIfam" id="NF033218">
    <property type="entry name" value="anchor_AmaP"/>
    <property type="match status" value="1"/>
</dbReference>
<name>A0A3Q8CBU2_9LACO</name>
<evidence type="ECO:0000256" key="1">
    <source>
        <dbReference type="SAM" id="Phobius"/>
    </source>
</evidence>
<keyword evidence="1" id="KW-0472">Membrane</keyword>